<dbReference type="AlphaFoldDB" id="U7PQM1"/>
<feature type="region of interest" description="Disordered" evidence="1">
    <location>
        <begin position="183"/>
        <end position="203"/>
    </location>
</feature>
<sequence length="203" mass="22267">MAPGALSIDGEFSKEEVTAAVTFNEAAGWQLKPGRDDKGAPCLRCVARSGQDITVKYPCIPSDLRGLCQLVWNSQQDLRSKYDAYKNQSGTITSEAKAKELALLYAKILLASDTLRHEYKSEVKDLLKQTRLVSKSTPTQEWTDAGRALARLKNNSAPCDNSRRFVQGFMNGTFGVYDVPRSSHSQWEGDSGRSARSGCAVPS</sequence>
<protein>
    <submittedName>
        <fullName evidence="2">Uncharacterized protein</fullName>
    </submittedName>
</protein>
<proteinExistence type="predicted"/>
<gene>
    <name evidence="2" type="ORF">HMPREF1624_06089</name>
</gene>
<dbReference type="HOGENOM" id="CLU_1349674_0_0_1"/>
<evidence type="ECO:0000256" key="1">
    <source>
        <dbReference type="SAM" id="MobiDB-lite"/>
    </source>
</evidence>
<dbReference type="EMBL" id="KI440847">
    <property type="protein sequence ID" value="ERS97918.1"/>
    <property type="molecule type" value="Genomic_DNA"/>
</dbReference>
<evidence type="ECO:0000313" key="2">
    <source>
        <dbReference type="EMBL" id="ERS97918.1"/>
    </source>
</evidence>
<organism evidence="2 3">
    <name type="scientific">Sporothrix schenckii (strain ATCC 58251 / de Perez 2211183)</name>
    <name type="common">Rose-picker's disease fungus</name>
    <dbReference type="NCBI Taxonomy" id="1391915"/>
    <lineage>
        <taxon>Eukaryota</taxon>
        <taxon>Fungi</taxon>
        <taxon>Dikarya</taxon>
        <taxon>Ascomycota</taxon>
        <taxon>Pezizomycotina</taxon>
        <taxon>Sordariomycetes</taxon>
        <taxon>Sordariomycetidae</taxon>
        <taxon>Ophiostomatales</taxon>
        <taxon>Ophiostomataceae</taxon>
        <taxon>Sporothrix</taxon>
    </lineage>
</organism>
<accession>U7PQM1</accession>
<dbReference type="Proteomes" id="UP000018087">
    <property type="component" value="Unassembled WGS sequence"/>
</dbReference>
<name>U7PQM1_SPOS1</name>
<evidence type="ECO:0000313" key="3">
    <source>
        <dbReference type="Proteomes" id="UP000018087"/>
    </source>
</evidence>
<reference evidence="3" key="1">
    <citation type="journal article" date="2014" name="Genome Announc.">
        <title>Genome sequence of the pathogenic fungus Sporothrix schenckii (ATCC 58251).</title>
        <authorList>
            <person name="Cuomo C.A."/>
            <person name="Rodriguez-Del Valle N."/>
            <person name="Perez-Sanchez L."/>
            <person name="Abouelleil A."/>
            <person name="Goldberg J."/>
            <person name="Young S."/>
            <person name="Zeng Q."/>
            <person name="Birren B.W."/>
        </authorList>
    </citation>
    <scope>NUCLEOTIDE SEQUENCE [LARGE SCALE GENOMIC DNA]</scope>
    <source>
        <strain evidence="3">ATCC 58251 / de Perez 2211183</strain>
    </source>
</reference>
<keyword evidence="3" id="KW-1185">Reference proteome</keyword>